<accession>A0ABX1LQ76</accession>
<reference evidence="4 5" key="1">
    <citation type="submission" date="2020-03" db="EMBL/GenBank/DDBJ databases">
        <title>Draft Genome Sequence of 2-Methylisoborneol Producing Pseudanabaena yagii Strain GIHE-NHR1 Isolated from North Han River in South Korea.</title>
        <authorList>
            <person name="Jeong J."/>
        </authorList>
    </citation>
    <scope>NUCLEOTIDE SEQUENCE [LARGE SCALE GENOMIC DNA]</scope>
    <source>
        <strain evidence="4 5">GIHE-NHR1</strain>
    </source>
</reference>
<evidence type="ECO:0000313" key="5">
    <source>
        <dbReference type="Proteomes" id="UP000738376"/>
    </source>
</evidence>
<dbReference type="Proteomes" id="UP000738376">
    <property type="component" value="Unassembled WGS sequence"/>
</dbReference>
<dbReference type="SUPFAM" id="SSF52129">
    <property type="entry name" value="Caspase-like"/>
    <property type="match status" value="1"/>
</dbReference>
<keyword evidence="5" id="KW-1185">Reference proteome</keyword>
<protein>
    <recommendedName>
        <fullName evidence="6">Peptidase C14</fullName>
    </recommendedName>
</protein>
<dbReference type="InterPro" id="IPR045438">
    <property type="entry name" value="EAD9"/>
</dbReference>
<name>A0ABX1LQ76_9CYAN</name>
<gene>
    <name evidence="4" type="ORF">HC246_06485</name>
</gene>
<dbReference type="Pfam" id="PF19962">
    <property type="entry name" value="EAD9"/>
    <property type="match status" value="1"/>
</dbReference>
<dbReference type="Pfam" id="PF00656">
    <property type="entry name" value="Peptidase_C14"/>
    <property type="match status" value="1"/>
</dbReference>
<dbReference type="InterPro" id="IPR011600">
    <property type="entry name" value="Pept_C14_caspase"/>
</dbReference>
<feature type="domain" description="Peptidase C14 caspase" evidence="2">
    <location>
        <begin position="3"/>
        <end position="206"/>
    </location>
</feature>
<dbReference type="EMBL" id="JAAVJL010000001">
    <property type="protein sequence ID" value="NMF57670.1"/>
    <property type="molecule type" value="Genomic_DNA"/>
</dbReference>
<evidence type="ECO:0008006" key="6">
    <source>
        <dbReference type="Google" id="ProtNLM"/>
    </source>
</evidence>
<evidence type="ECO:0000259" key="2">
    <source>
        <dbReference type="Pfam" id="PF00656"/>
    </source>
</evidence>
<dbReference type="RefSeq" id="WP_169362669.1">
    <property type="nucleotide sequence ID" value="NZ_JAAVJL010000001.1"/>
</dbReference>
<evidence type="ECO:0000313" key="4">
    <source>
        <dbReference type="EMBL" id="NMF57670.1"/>
    </source>
</evidence>
<comment type="caution">
    <text evidence="4">The sequence shown here is derived from an EMBL/GenBank/DDBJ whole genome shotgun (WGS) entry which is preliminary data.</text>
</comment>
<proteinExistence type="predicted"/>
<dbReference type="InterPro" id="IPR029030">
    <property type="entry name" value="Caspase-like_dom_sf"/>
</dbReference>
<feature type="domain" description="Effector-associated" evidence="3">
    <location>
        <begin position="304"/>
        <end position="359"/>
    </location>
</feature>
<evidence type="ECO:0000256" key="1">
    <source>
        <dbReference type="SAM" id="MobiDB-lite"/>
    </source>
</evidence>
<evidence type="ECO:0000259" key="3">
    <source>
        <dbReference type="Pfam" id="PF19962"/>
    </source>
</evidence>
<feature type="region of interest" description="Disordered" evidence="1">
    <location>
        <begin position="285"/>
        <end position="308"/>
    </location>
</feature>
<sequence length="360" mass="39934">MARYGLVVGAAKYKSPLGNLSKTESDAKAVNDLLKQHGDFEDIQVLTGEVTAKQIEDALKRLLLEQADRNEALIYFSGHAVVVKGNFGKKRGYLALSNTGLKTSNGEITGIENGIALDDLSGLIGEAKLSNLVVLLDCCHSETLLEESQGFLQRAIISQAFAELKQDYFLVSACRKFEEAYAMRSESYSIFTGAMLRGLARNRANERGIVYAATMFDYVFDQLRGTGQEAVSFGYGRALRVVDYRSMPIVTPQNETYEQAGNSASQYNFYGSVGQLVTGNLTVQGDNIGTQNNHKPKPLPQSNSASNFRQQIRQKQIESLSQEIEIIHQQWESTLDEVQRLKLERQLAQKLAKLEEIENG</sequence>
<dbReference type="Gene3D" id="3.40.50.1460">
    <property type="match status" value="1"/>
</dbReference>
<organism evidence="4 5">
    <name type="scientific">Pseudanabaena yagii GIHE-NHR1</name>
    <dbReference type="NCBI Taxonomy" id="2722753"/>
    <lineage>
        <taxon>Bacteria</taxon>
        <taxon>Bacillati</taxon>
        <taxon>Cyanobacteriota</taxon>
        <taxon>Cyanophyceae</taxon>
        <taxon>Pseudanabaenales</taxon>
        <taxon>Pseudanabaenaceae</taxon>
        <taxon>Pseudanabaena</taxon>
        <taxon>Pseudanabaena yagii</taxon>
    </lineage>
</organism>